<dbReference type="RefSeq" id="WP_157419487.1">
    <property type="nucleotide sequence ID" value="NZ_CBCSGM010000001.1"/>
</dbReference>
<reference evidence="1 2" key="1">
    <citation type="submission" date="2018-06" db="EMBL/GenBank/DDBJ databases">
        <authorList>
            <consortium name="Pathogen Informatics"/>
            <person name="Doyle S."/>
        </authorList>
    </citation>
    <scope>NUCLEOTIDE SEQUENCE [LARGE SCALE GENOMIC DNA]</scope>
    <source>
        <strain evidence="1 2">NCTC4824</strain>
    </source>
</reference>
<keyword evidence="2" id="KW-1185">Reference proteome</keyword>
<name>A0A2X4WA97_LEDLE</name>
<protein>
    <submittedName>
        <fullName evidence="1">Uncharacterized protein</fullName>
    </submittedName>
</protein>
<organism evidence="1 2">
    <name type="scientific">Lederbergia lenta</name>
    <name type="common">Bacillus lentus</name>
    <dbReference type="NCBI Taxonomy" id="1467"/>
    <lineage>
        <taxon>Bacteria</taxon>
        <taxon>Bacillati</taxon>
        <taxon>Bacillota</taxon>
        <taxon>Bacilli</taxon>
        <taxon>Bacillales</taxon>
        <taxon>Bacillaceae</taxon>
        <taxon>Lederbergia</taxon>
    </lineage>
</organism>
<dbReference type="Proteomes" id="UP000249134">
    <property type="component" value="Chromosome 1"/>
</dbReference>
<gene>
    <name evidence="1" type="ORF">NCTC4824_02563</name>
</gene>
<dbReference type="KEGG" id="blen:NCTC4824_02563"/>
<accession>A0A2X4WA97</accession>
<dbReference type="AlphaFoldDB" id="A0A2X4WA97"/>
<dbReference type="EMBL" id="LS483476">
    <property type="protein sequence ID" value="SQI60071.1"/>
    <property type="molecule type" value="Genomic_DNA"/>
</dbReference>
<proteinExistence type="predicted"/>
<evidence type="ECO:0000313" key="1">
    <source>
        <dbReference type="EMBL" id="SQI60071.1"/>
    </source>
</evidence>
<sequence length="50" mass="6337">MFGRIFNIFKGTKTEYEEPHFYEEHLELDEEADFDESYEEYEPENKHYFY</sequence>
<evidence type="ECO:0000313" key="2">
    <source>
        <dbReference type="Proteomes" id="UP000249134"/>
    </source>
</evidence>